<organism evidence="1 2">
    <name type="scientific">Streptomyces xiangluensis</name>
    <dbReference type="NCBI Taxonomy" id="2665720"/>
    <lineage>
        <taxon>Bacteria</taxon>
        <taxon>Bacillati</taxon>
        <taxon>Actinomycetota</taxon>
        <taxon>Actinomycetes</taxon>
        <taxon>Kitasatosporales</taxon>
        <taxon>Streptomycetaceae</taxon>
        <taxon>Streptomyces</taxon>
    </lineage>
</organism>
<evidence type="ECO:0000313" key="1">
    <source>
        <dbReference type="EMBL" id="MFC4472301.1"/>
    </source>
</evidence>
<gene>
    <name evidence="1" type="ORF">ACFPH6_48860</name>
</gene>
<dbReference type="EMBL" id="JBHSFG010000116">
    <property type="protein sequence ID" value="MFC4472301.1"/>
    <property type="molecule type" value="Genomic_DNA"/>
</dbReference>
<name>A0ABV8Z733_9ACTN</name>
<comment type="caution">
    <text evidence="1">The sequence shown here is derived from an EMBL/GenBank/DDBJ whole genome shotgun (WGS) entry which is preliminary data.</text>
</comment>
<sequence>MSETTTVIKPTTTGERAELLTMCAKARQSVRIATRDLSDEEAGRRTTASELCLGGLVKHVTAVEQMWANFLVDGRSAIPDFASLTEADWAQHADQFRMLPGETLAGLLAAYDEAGRRTDELVTTLPDMDATMPLPEGPWFTDQQWSVRRVLLHIMIDTAQHAGHADIIREALDGKKSTDWEN</sequence>
<dbReference type="SUPFAM" id="SSF109854">
    <property type="entry name" value="DinB/YfiT-like putative metalloenzymes"/>
    <property type="match status" value="1"/>
</dbReference>
<dbReference type="Pfam" id="PF04978">
    <property type="entry name" value="MST"/>
    <property type="match status" value="1"/>
</dbReference>
<keyword evidence="2" id="KW-1185">Reference proteome</keyword>
<proteinExistence type="predicted"/>
<dbReference type="Gene3D" id="1.20.120.450">
    <property type="entry name" value="dinb family like domain"/>
    <property type="match status" value="1"/>
</dbReference>
<dbReference type="Proteomes" id="UP001596012">
    <property type="component" value="Unassembled WGS sequence"/>
</dbReference>
<dbReference type="InterPro" id="IPR007061">
    <property type="entry name" value="MST-like"/>
</dbReference>
<evidence type="ECO:0000313" key="2">
    <source>
        <dbReference type="Proteomes" id="UP001596012"/>
    </source>
</evidence>
<protein>
    <submittedName>
        <fullName evidence="1">DinB family protein</fullName>
    </submittedName>
</protein>
<dbReference type="RefSeq" id="WP_133044633.1">
    <property type="nucleotide sequence ID" value="NZ_JBHSFG010000116.1"/>
</dbReference>
<dbReference type="InterPro" id="IPR034660">
    <property type="entry name" value="DinB/YfiT-like"/>
</dbReference>
<reference evidence="2" key="1">
    <citation type="journal article" date="2019" name="Int. J. Syst. Evol. Microbiol.">
        <title>The Global Catalogue of Microorganisms (GCM) 10K type strain sequencing project: providing services to taxonomists for standard genome sequencing and annotation.</title>
        <authorList>
            <consortium name="The Broad Institute Genomics Platform"/>
            <consortium name="The Broad Institute Genome Sequencing Center for Infectious Disease"/>
            <person name="Wu L."/>
            <person name="Ma J."/>
        </authorList>
    </citation>
    <scope>NUCLEOTIDE SEQUENCE [LARGE SCALE GENOMIC DNA]</scope>
    <source>
        <strain evidence="2">DT43</strain>
    </source>
</reference>
<accession>A0ABV8Z733</accession>